<proteinExistence type="predicted"/>
<evidence type="ECO:0000313" key="1">
    <source>
        <dbReference type="EMBL" id="GAE84026.1"/>
    </source>
</evidence>
<name>W4USX1_9BACE</name>
<sequence length="50" mass="5555">MRNFVSTHILSLIEKTPDSLTQGIAGCVKQKWLEKNWTQKVLAAKAGLSL</sequence>
<organism evidence="1 2">
    <name type="scientific">Bacteroides reticulotermitis JCM 10512</name>
    <dbReference type="NCBI Taxonomy" id="1445607"/>
    <lineage>
        <taxon>Bacteria</taxon>
        <taxon>Pseudomonadati</taxon>
        <taxon>Bacteroidota</taxon>
        <taxon>Bacteroidia</taxon>
        <taxon>Bacteroidales</taxon>
        <taxon>Bacteroidaceae</taxon>
        <taxon>Bacteroides</taxon>
    </lineage>
</organism>
<dbReference type="STRING" id="1445607.JCM10512_2338"/>
<dbReference type="Proteomes" id="UP000019131">
    <property type="component" value="Unassembled WGS sequence"/>
</dbReference>
<keyword evidence="2" id="KW-1185">Reference proteome</keyword>
<dbReference type="AlphaFoldDB" id="W4USX1"/>
<dbReference type="EMBL" id="BAIV01000013">
    <property type="protein sequence ID" value="GAE84026.1"/>
    <property type="molecule type" value="Genomic_DNA"/>
</dbReference>
<accession>W4USX1</accession>
<reference evidence="1 2" key="1">
    <citation type="journal article" date="2014" name="Genome Announc.">
        <title>Draft Genome Sequence of Bacteroides reticulotermitis Strain JCM 10512T, Isolated from the Gut of a Termite.</title>
        <authorList>
            <person name="Yuki M."/>
            <person name="Oshima K."/>
            <person name="Suda W."/>
            <person name="Sakamoto M."/>
            <person name="Iida T."/>
            <person name="Hattori M."/>
            <person name="Ohkuma M."/>
        </authorList>
    </citation>
    <scope>NUCLEOTIDE SEQUENCE [LARGE SCALE GENOMIC DNA]</scope>
    <source>
        <strain evidence="1 2">JCM 10512</strain>
    </source>
</reference>
<comment type="caution">
    <text evidence="1">The sequence shown here is derived from an EMBL/GenBank/DDBJ whole genome shotgun (WGS) entry which is preliminary data.</text>
</comment>
<protein>
    <submittedName>
        <fullName evidence="1">Uncharacterized protein</fullName>
    </submittedName>
</protein>
<gene>
    <name evidence="1" type="ORF">JCM10512_2338</name>
</gene>
<evidence type="ECO:0000313" key="2">
    <source>
        <dbReference type="Proteomes" id="UP000019131"/>
    </source>
</evidence>